<evidence type="ECO:0000313" key="4">
    <source>
        <dbReference type="Proteomes" id="UP000054359"/>
    </source>
</evidence>
<sequence length="577" mass="60262">MDFKKPFKRKGVACPHVSDETSYTMVESTGGGTCRCACQEDYDASEDSADASGGCCNPQVFTSILLGILACVLMTGGVFLAFHRWDPMWLMVSGVGVVLVLIGSILHCCSNGNSQAGARKHASTGKGCCSRPAQPDHLHNHIVNNNGSLTEQLLPLSNARSVSQLSLNMLPGYFPPVVTAYGIEQHSAVVQNINRLVQQQQQPQNPGSASPGVNSAAGKSFILLSLPTDGTPANVQNLVATVYQLDGNVAPETTASEVASSSSVATPKPAPNLVLKSVEVQTCNIWPNAVPNPVPVTSSGSSSAPVTSIAEMTGECSSIQAPIQRSSAVTATGTTQTEERSSSTTNTIDLMDCSPEINSVCDNVPSTRDSQPENHSAFVNIPVPSTVLVDVSEPSRSVVNSENLPNVFVDAQNSASTSLLDLPPPPTSTLIGVTDSSDILTDIPELTSDVLIDVSETSNSNVPCDNITTVPEVVVDSSVPECNLEPENFDSEQHSSNLPVGSTETNLVLNISEPSTSGTAVMSCAVQLEASNSELNSSCSNLSDIDAETDDGEFLDRSSPPPSYDDVAHEGEAAVGA</sequence>
<dbReference type="EMBL" id="KK118374">
    <property type="protein sequence ID" value="KFM72828.1"/>
    <property type="molecule type" value="Genomic_DNA"/>
</dbReference>
<feature type="transmembrane region" description="Helical" evidence="2">
    <location>
        <begin position="88"/>
        <end position="109"/>
    </location>
</feature>
<evidence type="ECO:0000313" key="3">
    <source>
        <dbReference type="EMBL" id="KFM72828.1"/>
    </source>
</evidence>
<evidence type="ECO:0008006" key="5">
    <source>
        <dbReference type="Google" id="ProtNLM"/>
    </source>
</evidence>
<accession>A0A087U639</accession>
<dbReference type="AlphaFoldDB" id="A0A087U639"/>
<dbReference type="OMA" id="QTCNIWP"/>
<feature type="compositionally biased region" description="Low complexity" evidence="1">
    <location>
        <begin position="332"/>
        <end position="346"/>
    </location>
</feature>
<organism evidence="3 4">
    <name type="scientific">Stegodyphus mimosarum</name>
    <name type="common">African social velvet spider</name>
    <dbReference type="NCBI Taxonomy" id="407821"/>
    <lineage>
        <taxon>Eukaryota</taxon>
        <taxon>Metazoa</taxon>
        <taxon>Ecdysozoa</taxon>
        <taxon>Arthropoda</taxon>
        <taxon>Chelicerata</taxon>
        <taxon>Arachnida</taxon>
        <taxon>Araneae</taxon>
        <taxon>Araneomorphae</taxon>
        <taxon>Entelegynae</taxon>
        <taxon>Eresoidea</taxon>
        <taxon>Eresidae</taxon>
        <taxon>Stegodyphus</taxon>
    </lineage>
</organism>
<gene>
    <name evidence="3" type="ORF">X975_19781</name>
</gene>
<reference evidence="3 4" key="1">
    <citation type="submission" date="2013-11" db="EMBL/GenBank/DDBJ databases">
        <title>Genome sequencing of Stegodyphus mimosarum.</title>
        <authorList>
            <person name="Bechsgaard J."/>
        </authorList>
    </citation>
    <scope>NUCLEOTIDE SEQUENCE [LARGE SCALE GENOMIC DNA]</scope>
</reference>
<feature type="region of interest" description="Disordered" evidence="1">
    <location>
        <begin position="321"/>
        <end position="346"/>
    </location>
</feature>
<dbReference type="Proteomes" id="UP000054359">
    <property type="component" value="Unassembled WGS sequence"/>
</dbReference>
<name>A0A087U639_STEMI</name>
<evidence type="ECO:0000256" key="1">
    <source>
        <dbReference type="SAM" id="MobiDB-lite"/>
    </source>
</evidence>
<proteinExistence type="predicted"/>
<keyword evidence="4" id="KW-1185">Reference proteome</keyword>
<feature type="region of interest" description="Disordered" evidence="1">
    <location>
        <begin position="536"/>
        <end position="577"/>
    </location>
</feature>
<feature type="transmembrane region" description="Helical" evidence="2">
    <location>
        <begin position="60"/>
        <end position="82"/>
    </location>
</feature>
<keyword evidence="2" id="KW-0472">Membrane</keyword>
<feature type="compositionally biased region" description="Polar residues" evidence="1">
    <location>
        <begin position="321"/>
        <end position="331"/>
    </location>
</feature>
<dbReference type="OrthoDB" id="6430691at2759"/>
<feature type="compositionally biased region" description="Basic and acidic residues" evidence="1">
    <location>
        <begin position="566"/>
        <end position="577"/>
    </location>
</feature>
<keyword evidence="2" id="KW-1133">Transmembrane helix</keyword>
<evidence type="ECO:0000256" key="2">
    <source>
        <dbReference type="SAM" id="Phobius"/>
    </source>
</evidence>
<protein>
    <recommendedName>
        <fullName evidence="5">Transmembrane protein</fullName>
    </recommendedName>
</protein>
<feature type="non-terminal residue" evidence="3">
    <location>
        <position position="577"/>
    </location>
</feature>
<keyword evidence="2" id="KW-0812">Transmembrane</keyword>